<dbReference type="InterPro" id="IPR036047">
    <property type="entry name" value="F-box-like_dom_sf"/>
</dbReference>
<accession>A0AA86SZP9</accession>
<dbReference type="GO" id="GO:0030163">
    <property type="term" value="P:protein catabolic process"/>
    <property type="evidence" value="ECO:0007669"/>
    <property type="project" value="EnsemblPlants"/>
</dbReference>
<dbReference type="PANTHER" id="PTHR19855">
    <property type="entry name" value="WD40 REPEAT PROTEIN 12, 37"/>
    <property type="match status" value="1"/>
</dbReference>
<dbReference type="PANTHER" id="PTHR19855:SF31">
    <property type="entry name" value="TRANSCRIPTIONAL REGULATOR STERILE APETALA"/>
    <property type="match status" value="1"/>
</dbReference>
<name>A0AA86SZP9_9FABA</name>
<organism evidence="1 2">
    <name type="scientific">Sphenostylis stenocarpa</name>
    <dbReference type="NCBI Taxonomy" id="92480"/>
    <lineage>
        <taxon>Eukaryota</taxon>
        <taxon>Viridiplantae</taxon>
        <taxon>Streptophyta</taxon>
        <taxon>Embryophyta</taxon>
        <taxon>Tracheophyta</taxon>
        <taxon>Spermatophyta</taxon>
        <taxon>Magnoliopsida</taxon>
        <taxon>eudicotyledons</taxon>
        <taxon>Gunneridae</taxon>
        <taxon>Pentapetalae</taxon>
        <taxon>rosids</taxon>
        <taxon>fabids</taxon>
        <taxon>Fabales</taxon>
        <taxon>Fabaceae</taxon>
        <taxon>Papilionoideae</taxon>
        <taxon>50 kb inversion clade</taxon>
        <taxon>NPAAA clade</taxon>
        <taxon>indigoferoid/millettioid clade</taxon>
        <taxon>Phaseoleae</taxon>
        <taxon>Sphenostylis</taxon>
    </lineage>
</organism>
<dbReference type="Proteomes" id="UP001189624">
    <property type="component" value="Chromosome 8"/>
</dbReference>
<reference evidence="1" key="1">
    <citation type="submission" date="2023-10" db="EMBL/GenBank/DDBJ databases">
        <authorList>
            <person name="Domelevo Entfellner J.-B."/>
        </authorList>
    </citation>
    <scope>NUCLEOTIDE SEQUENCE</scope>
</reference>
<evidence type="ECO:0000313" key="2">
    <source>
        <dbReference type="Proteomes" id="UP001189624"/>
    </source>
</evidence>
<gene>
    <name evidence="1" type="ORF">AYBTSS11_LOCUS23566</name>
</gene>
<dbReference type="SUPFAM" id="SSF50978">
    <property type="entry name" value="WD40 repeat-like"/>
    <property type="match status" value="1"/>
</dbReference>
<keyword evidence="2" id="KW-1185">Reference proteome</keyword>
<dbReference type="GO" id="GO:0009908">
    <property type="term" value="P:flower development"/>
    <property type="evidence" value="ECO:0007669"/>
    <property type="project" value="EnsemblPlants"/>
</dbReference>
<sequence>MIEKLCMQVCSTWREVSRSDLLWEHLTRRIWRRTYRLRDTWHMEFIHWHRTARNFETGRVSFSNPHFDLSETHQNLICRCLTISDTHLACGFIDGTVRLFHLETNTHVSTYMSDHAHLFGPFSRSIAGIVLSNSNITFARLDGDIYVDTITRPGPSQAPRVVMGFVMNNGVMVGFAGTARWWVGLFAGIAGRAFQVWNAESRERVFVGGSLTDPETVMGWHMLTELVDPVGRVRVTGGDFVVACTGVRLVCFNAWSPEALLREVGSSSGFVVSSMDVSEEAFVVVERGGVGTVWRVGTFERLSRFRLSRSWIRGLWGCMNRGYVITYCPYPSSSLRIWNIEREVGRLRVRLGARLGQANSMVANERHVAISSNDVNLLDFGVQDP</sequence>
<evidence type="ECO:0000313" key="1">
    <source>
        <dbReference type="EMBL" id="CAJ1971565.1"/>
    </source>
</evidence>
<dbReference type="InterPro" id="IPR036322">
    <property type="entry name" value="WD40_repeat_dom_sf"/>
</dbReference>
<protein>
    <submittedName>
        <fullName evidence="1">Uncharacterized protein</fullName>
    </submittedName>
</protein>
<dbReference type="SUPFAM" id="SSF81383">
    <property type="entry name" value="F-box domain"/>
    <property type="match status" value="1"/>
</dbReference>
<dbReference type="InterPro" id="IPR015943">
    <property type="entry name" value="WD40/YVTN_repeat-like_dom_sf"/>
</dbReference>
<dbReference type="GO" id="GO:0005634">
    <property type="term" value="C:nucleus"/>
    <property type="evidence" value="ECO:0007669"/>
    <property type="project" value="EnsemblPlants"/>
</dbReference>
<dbReference type="GO" id="GO:0046622">
    <property type="term" value="P:positive regulation of organ growth"/>
    <property type="evidence" value="ECO:0007669"/>
    <property type="project" value="EnsemblPlants"/>
</dbReference>
<dbReference type="EMBL" id="OY731405">
    <property type="protein sequence ID" value="CAJ1971565.1"/>
    <property type="molecule type" value="Genomic_DNA"/>
</dbReference>
<dbReference type="AlphaFoldDB" id="A0AA86SZP9"/>
<dbReference type="GO" id="GO:0009554">
    <property type="term" value="P:megasporogenesis"/>
    <property type="evidence" value="ECO:0007669"/>
    <property type="project" value="EnsemblPlants"/>
</dbReference>
<proteinExistence type="predicted"/>
<dbReference type="Gramene" id="rna-AYBTSS11_LOCUS23566">
    <property type="protein sequence ID" value="CAJ1971565.1"/>
    <property type="gene ID" value="gene-AYBTSS11_LOCUS23566"/>
</dbReference>
<dbReference type="Gene3D" id="2.130.10.10">
    <property type="entry name" value="YVTN repeat-like/Quinoprotein amine dehydrogenase"/>
    <property type="match status" value="1"/>
</dbReference>